<evidence type="ECO:0000313" key="3">
    <source>
        <dbReference type="EMBL" id="RDU73574.1"/>
    </source>
</evidence>
<sequence length="213" mass="24756">MKKFFLFLMVIGFCFAGEISHHNHHIKHCDLSVKEQLMDNPSKEVMDLMHLPMMCEKWIESGNAEIDFLENMIPHHQGAILSSKVLLKYSQNPKVIEFATAIIQSQEKEITHFKLVLKDLKKTKTKNYKQFAKKAKQDMHLMEEAMQKVKESGDVNKDFIASMIPHHQGAIIASRQILEWSKNPEIIQIAKAIIQDQEKEIQAFKEFLENPKE</sequence>
<gene>
    <name evidence="3" type="ORF">CQA57_04520</name>
</gene>
<keyword evidence="1" id="KW-0175">Coiled coil</keyword>
<dbReference type="OrthoDB" id="517560at2"/>
<accession>A0A3D8J9N0</accession>
<dbReference type="AlphaFoldDB" id="A0A3D8J9N0"/>
<feature type="domain" description="DUF305" evidence="2">
    <location>
        <begin position="65"/>
        <end position="208"/>
    </location>
</feature>
<dbReference type="RefSeq" id="WP_115579046.1">
    <property type="nucleotide sequence ID" value="NZ_NXLX01000009.1"/>
</dbReference>
<organism evidence="3 4">
    <name type="scientific">Helicobacter anseris</name>
    <dbReference type="NCBI Taxonomy" id="375926"/>
    <lineage>
        <taxon>Bacteria</taxon>
        <taxon>Pseudomonadati</taxon>
        <taxon>Campylobacterota</taxon>
        <taxon>Epsilonproteobacteria</taxon>
        <taxon>Campylobacterales</taxon>
        <taxon>Helicobacteraceae</taxon>
        <taxon>Helicobacter</taxon>
    </lineage>
</organism>
<dbReference type="Pfam" id="PF03713">
    <property type="entry name" value="DUF305"/>
    <property type="match status" value="1"/>
</dbReference>
<evidence type="ECO:0000313" key="4">
    <source>
        <dbReference type="Proteomes" id="UP000256695"/>
    </source>
</evidence>
<evidence type="ECO:0000256" key="1">
    <source>
        <dbReference type="SAM" id="Coils"/>
    </source>
</evidence>
<keyword evidence="4" id="KW-1185">Reference proteome</keyword>
<dbReference type="InterPro" id="IPR012347">
    <property type="entry name" value="Ferritin-like"/>
</dbReference>
<dbReference type="Proteomes" id="UP000256695">
    <property type="component" value="Unassembled WGS sequence"/>
</dbReference>
<dbReference type="EMBL" id="NXLX01000009">
    <property type="protein sequence ID" value="RDU73574.1"/>
    <property type="molecule type" value="Genomic_DNA"/>
</dbReference>
<reference evidence="3 4" key="1">
    <citation type="submission" date="2018-04" db="EMBL/GenBank/DDBJ databases">
        <title>Novel Campyloabacter and Helicobacter Species and Strains.</title>
        <authorList>
            <person name="Mannion A.J."/>
            <person name="Shen Z."/>
            <person name="Fox J.G."/>
        </authorList>
    </citation>
    <scope>NUCLEOTIDE SEQUENCE [LARGE SCALE GENOMIC DNA]</scope>
    <source>
        <strain evidence="3 4">MIT 04-9362</strain>
    </source>
</reference>
<dbReference type="PANTHER" id="PTHR36933:SF1">
    <property type="entry name" value="SLL0788 PROTEIN"/>
    <property type="match status" value="1"/>
</dbReference>
<protein>
    <submittedName>
        <fullName evidence="3">DUF305 domain-containing protein</fullName>
    </submittedName>
</protein>
<evidence type="ECO:0000259" key="2">
    <source>
        <dbReference type="Pfam" id="PF03713"/>
    </source>
</evidence>
<name>A0A3D8J9N0_9HELI</name>
<feature type="coiled-coil region" evidence="1">
    <location>
        <begin position="103"/>
        <end position="152"/>
    </location>
</feature>
<dbReference type="InterPro" id="IPR005183">
    <property type="entry name" value="DUF305_CopM-like"/>
</dbReference>
<proteinExistence type="predicted"/>
<comment type="caution">
    <text evidence="3">The sequence shown here is derived from an EMBL/GenBank/DDBJ whole genome shotgun (WGS) entry which is preliminary data.</text>
</comment>
<dbReference type="PANTHER" id="PTHR36933">
    <property type="entry name" value="SLL0788 PROTEIN"/>
    <property type="match status" value="1"/>
</dbReference>
<dbReference type="Gene3D" id="1.20.1260.10">
    <property type="match status" value="1"/>
</dbReference>